<accession>I4EJ96</accession>
<dbReference type="EMBL" id="CAGS01000323">
    <property type="protein sequence ID" value="CCF84758.1"/>
    <property type="molecule type" value="Genomic_DNA"/>
</dbReference>
<evidence type="ECO:0000256" key="1">
    <source>
        <dbReference type="SAM" id="MobiDB-lite"/>
    </source>
</evidence>
<sequence>MLAIRGQDDGALAGHLHPSSTNIRHRTTRRLRAAAITGIIPRLPSLAMTPARMPQLGWSAGTRIPIPYDDSRGHKHPRPPAYHTPIIAESGNACKEFTLVSGICAAFERVALEDRALRWDITAGESRPLVSCAR</sequence>
<evidence type="ECO:0000313" key="2">
    <source>
        <dbReference type="EMBL" id="CCF84758.1"/>
    </source>
</evidence>
<name>I4EJ96_9BACT</name>
<feature type="region of interest" description="Disordered" evidence="1">
    <location>
        <begin position="1"/>
        <end position="25"/>
    </location>
</feature>
<dbReference type="Proteomes" id="UP000004221">
    <property type="component" value="Unassembled WGS sequence"/>
</dbReference>
<keyword evidence="3" id="KW-1185">Reference proteome</keyword>
<organism evidence="2 3">
    <name type="scientific">Nitrolancea hollandica Lb</name>
    <dbReference type="NCBI Taxonomy" id="1129897"/>
    <lineage>
        <taxon>Bacteria</taxon>
        <taxon>Pseudomonadati</taxon>
        <taxon>Thermomicrobiota</taxon>
        <taxon>Thermomicrobia</taxon>
        <taxon>Sphaerobacterales</taxon>
        <taxon>Sphaerobacterineae</taxon>
        <taxon>Sphaerobacteraceae</taxon>
        <taxon>Nitrolancea</taxon>
    </lineage>
</organism>
<reference evidence="2 3" key="1">
    <citation type="journal article" date="2012" name="ISME J.">
        <title>Nitrification expanded: discovery, physiology and genomics of a nitrite-oxidizing bacterium from the phylum Chloroflexi.</title>
        <authorList>
            <person name="Sorokin D.Y."/>
            <person name="Lucker S."/>
            <person name="Vejmelkova D."/>
            <person name="Kostrikina N.A."/>
            <person name="Kleerebezem R."/>
            <person name="Rijpstra W.I."/>
            <person name="Damste J.S."/>
            <person name="Le Paslier D."/>
            <person name="Muyzer G."/>
            <person name="Wagner M."/>
            <person name="van Loosdrecht M.C."/>
            <person name="Daims H."/>
        </authorList>
    </citation>
    <scope>NUCLEOTIDE SEQUENCE [LARGE SCALE GENOMIC DNA]</scope>
    <source>
        <strain evidence="3">none</strain>
    </source>
</reference>
<evidence type="ECO:0000313" key="3">
    <source>
        <dbReference type="Proteomes" id="UP000004221"/>
    </source>
</evidence>
<comment type="caution">
    <text evidence="2">The sequence shown here is derived from an EMBL/GenBank/DDBJ whole genome shotgun (WGS) entry which is preliminary data.</text>
</comment>
<gene>
    <name evidence="2" type="ORF">NITHO_390003</name>
</gene>
<dbReference type="AlphaFoldDB" id="I4EJ96"/>
<proteinExistence type="predicted"/>
<protein>
    <submittedName>
        <fullName evidence="2">Uncharacterized protein</fullName>
    </submittedName>
</protein>